<dbReference type="Proteomes" id="UP000256941">
    <property type="component" value="Unassembled WGS sequence"/>
</dbReference>
<evidence type="ECO:0000256" key="4">
    <source>
        <dbReference type="ARBA" id="ARBA00005163"/>
    </source>
</evidence>
<dbReference type="Gene3D" id="1.20.1300.10">
    <property type="entry name" value="Fumarate reductase/succinate dehydrogenase, transmembrane subunit"/>
    <property type="match status" value="1"/>
</dbReference>
<dbReference type="InterPro" id="IPR034804">
    <property type="entry name" value="SQR/QFR_C/D"/>
</dbReference>
<evidence type="ECO:0000256" key="8">
    <source>
        <dbReference type="ARBA" id="ARBA00022532"/>
    </source>
</evidence>
<dbReference type="OrthoDB" id="9809280at2"/>
<evidence type="ECO:0000256" key="10">
    <source>
        <dbReference type="ARBA" id="ARBA00022692"/>
    </source>
</evidence>
<evidence type="ECO:0000256" key="3">
    <source>
        <dbReference type="ARBA" id="ARBA00004141"/>
    </source>
</evidence>
<keyword evidence="15 16" id="KW-0472">Membrane</keyword>
<evidence type="ECO:0000313" key="17">
    <source>
        <dbReference type="EMBL" id="REF67422.1"/>
    </source>
</evidence>
<evidence type="ECO:0000256" key="1">
    <source>
        <dbReference type="ARBA" id="ARBA00001971"/>
    </source>
</evidence>
<evidence type="ECO:0000256" key="6">
    <source>
        <dbReference type="ARBA" id="ARBA00019425"/>
    </source>
</evidence>
<comment type="pathway">
    <text evidence="4">Carbohydrate metabolism; tricarboxylic acid cycle.</text>
</comment>
<proteinExistence type="predicted"/>
<comment type="function">
    <text evidence="2">Membrane-anchoring subunit of succinate dehydrogenase (SDH).</text>
</comment>
<keyword evidence="11" id="KW-0479">Metal-binding</keyword>
<dbReference type="Pfam" id="PF01127">
    <property type="entry name" value="Sdh_cyt"/>
    <property type="match status" value="1"/>
</dbReference>
<dbReference type="EMBL" id="QTUJ01000004">
    <property type="protein sequence ID" value="REF67422.1"/>
    <property type="molecule type" value="Genomic_DNA"/>
</dbReference>
<evidence type="ECO:0000256" key="2">
    <source>
        <dbReference type="ARBA" id="ARBA00004050"/>
    </source>
</evidence>
<dbReference type="Proteomes" id="UP000256794">
    <property type="component" value="Unassembled WGS sequence"/>
</dbReference>
<evidence type="ECO:0000313" key="18">
    <source>
        <dbReference type="EMBL" id="REG57153.1"/>
    </source>
</evidence>
<evidence type="ECO:0000256" key="16">
    <source>
        <dbReference type="SAM" id="Phobius"/>
    </source>
</evidence>
<keyword evidence="10 16" id="KW-0812">Transmembrane</keyword>
<dbReference type="GO" id="GO:0046872">
    <property type="term" value="F:metal ion binding"/>
    <property type="evidence" value="ECO:0007669"/>
    <property type="project" value="UniProtKB-KW"/>
</dbReference>
<dbReference type="InterPro" id="IPR000701">
    <property type="entry name" value="SuccDH_FuR_B_TM-su"/>
</dbReference>
<evidence type="ECO:0000313" key="20">
    <source>
        <dbReference type="Proteomes" id="UP000256941"/>
    </source>
</evidence>
<protein>
    <recommendedName>
        <fullName evidence="6">Succinate dehydrogenase hydrophobic membrane anchor subunit</fullName>
    </recommendedName>
</protein>
<feature type="transmembrane region" description="Helical" evidence="16">
    <location>
        <begin position="98"/>
        <end position="119"/>
    </location>
</feature>
<evidence type="ECO:0000256" key="14">
    <source>
        <dbReference type="ARBA" id="ARBA00023004"/>
    </source>
</evidence>
<dbReference type="InterPro" id="IPR014312">
    <property type="entry name" value="Succ_DH_anchor"/>
</dbReference>
<dbReference type="UniPathway" id="UPA00223"/>
<keyword evidence="19" id="KW-1185">Reference proteome</keyword>
<gene>
    <name evidence="18" type="ORF">ATH84_1001200</name>
    <name evidence="17" type="ORF">BDD41_4447</name>
</gene>
<evidence type="ECO:0000256" key="5">
    <source>
        <dbReference type="ARBA" id="ARBA00011558"/>
    </source>
</evidence>
<dbReference type="AlphaFoldDB" id="A0A099FPU0"/>
<dbReference type="eggNOG" id="COG2142">
    <property type="taxonomic scope" value="Bacteria"/>
</dbReference>
<organism evidence="17 20">
    <name type="scientific">Paracoccus versutus</name>
    <name type="common">Thiobacillus versutus</name>
    <dbReference type="NCBI Taxonomy" id="34007"/>
    <lineage>
        <taxon>Bacteria</taxon>
        <taxon>Pseudomonadati</taxon>
        <taxon>Pseudomonadota</taxon>
        <taxon>Alphaproteobacteria</taxon>
        <taxon>Rhodobacterales</taxon>
        <taxon>Paracoccaceae</taxon>
        <taxon>Paracoccus</taxon>
    </lineage>
</organism>
<comment type="subunit">
    <text evidence="5">Part of an enzyme complex containing four subunits: a flavoprotein, an iron-sulfur protein, plus two membrane-anchoring proteins, SdhC and SdhD.</text>
</comment>
<comment type="caution">
    <text evidence="17">The sequence shown here is derived from an EMBL/GenBank/DDBJ whole genome shotgun (WGS) entry which is preliminary data.</text>
</comment>
<feature type="transmembrane region" description="Helical" evidence="16">
    <location>
        <begin position="24"/>
        <end position="49"/>
    </location>
</feature>
<keyword evidence="8" id="KW-0816">Tricarboxylic acid cycle</keyword>
<feature type="transmembrane region" description="Helical" evidence="16">
    <location>
        <begin position="55"/>
        <end position="77"/>
    </location>
</feature>
<dbReference type="GO" id="GO:0016020">
    <property type="term" value="C:membrane"/>
    <property type="evidence" value="ECO:0007669"/>
    <property type="project" value="UniProtKB-SubCell"/>
</dbReference>
<dbReference type="RefSeq" id="WP_036750234.1">
    <property type="nucleotide sequence ID" value="NZ_CP035284.1"/>
</dbReference>
<evidence type="ECO:0000256" key="11">
    <source>
        <dbReference type="ARBA" id="ARBA00022723"/>
    </source>
</evidence>
<keyword evidence="9" id="KW-0349">Heme</keyword>
<dbReference type="CDD" id="cd03495">
    <property type="entry name" value="SQR_TypeC_SdhD_like"/>
    <property type="match status" value="1"/>
</dbReference>
<dbReference type="GO" id="GO:0020037">
    <property type="term" value="F:heme binding"/>
    <property type="evidence" value="ECO:0007669"/>
    <property type="project" value="InterPro"/>
</dbReference>
<dbReference type="EMBL" id="QUMX01000001">
    <property type="protein sequence ID" value="REG57153.1"/>
    <property type="molecule type" value="Genomic_DNA"/>
</dbReference>
<sequence length="129" mass="13932">MRYITPRKAAEGLGSAHEGTQHHWAMTVSAVALTVLTPLFMIVVARAIGLSQEQLLAYFGRPFPALITALFVIVGMVHFIKGTRIMIDDYFQGGVRKAAIIFSVIFGWAVIAAAVYALARMGLGAIVVL</sequence>
<evidence type="ECO:0000256" key="13">
    <source>
        <dbReference type="ARBA" id="ARBA00022989"/>
    </source>
</evidence>
<evidence type="ECO:0000256" key="9">
    <source>
        <dbReference type="ARBA" id="ARBA00022617"/>
    </source>
</evidence>
<evidence type="ECO:0000256" key="12">
    <source>
        <dbReference type="ARBA" id="ARBA00022982"/>
    </source>
</evidence>
<keyword evidence="13 16" id="KW-1133">Transmembrane helix</keyword>
<keyword evidence="12" id="KW-0249">Electron transport</keyword>
<dbReference type="NCBIfam" id="TIGR02968">
    <property type="entry name" value="succ_dehyd_anc"/>
    <property type="match status" value="1"/>
</dbReference>
<comment type="cofactor">
    <cofactor evidence="1">
        <name>heme</name>
        <dbReference type="ChEBI" id="CHEBI:30413"/>
    </cofactor>
</comment>
<accession>A0A099FPU0</accession>
<keyword evidence="7" id="KW-0813">Transport</keyword>
<reference evidence="19 20" key="1">
    <citation type="submission" date="2018-08" db="EMBL/GenBank/DDBJ databases">
        <title>Genomic Encyclopedia of Archaeal and Bacterial Type Strains, Phase II (KMG-II): from individual species to whole genera.</title>
        <authorList>
            <person name="Goeker M."/>
        </authorList>
    </citation>
    <scope>NUCLEOTIDE SEQUENCE [LARGE SCALE GENOMIC DNA]</scope>
    <source>
        <strain evidence="17 20">DSM 17099</strain>
        <strain evidence="18 19">DSM 582</strain>
    </source>
</reference>
<evidence type="ECO:0000313" key="19">
    <source>
        <dbReference type="Proteomes" id="UP000256794"/>
    </source>
</evidence>
<accession>A0A3D9XH26</accession>
<keyword evidence="14" id="KW-0408">Iron</keyword>
<evidence type="ECO:0000256" key="7">
    <source>
        <dbReference type="ARBA" id="ARBA00022448"/>
    </source>
</evidence>
<comment type="subcellular location">
    <subcellularLocation>
        <location evidence="3">Membrane</location>
        <topology evidence="3">Multi-pass membrane protein</topology>
    </subcellularLocation>
</comment>
<evidence type="ECO:0000256" key="15">
    <source>
        <dbReference type="ARBA" id="ARBA00023136"/>
    </source>
</evidence>
<dbReference type="SUPFAM" id="SSF81343">
    <property type="entry name" value="Fumarate reductase respiratory complex transmembrane subunits"/>
    <property type="match status" value="1"/>
</dbReference>
<name>A0A099FPU0_PARVE</name>
<dbReference type="GO" id="GO:0006099">
    <property type="term" value="P:tricarboxylic acid cycle"/>
    <property type="evidence" value="ECO:0007669"/>
    <property type="project" value="UniProtKB-UniPathway"/>
</dbReference>